<protein>
    <submittedName>
        <fullName evidence="3">IS3 family transposase</fullName>
    </submittedName>
</protein>
<dbReference type="KEGG" id="rtu:PR017_18540"/>
<dbReference type="GO" id="GO:0015074">
    <property type="term" value="P:DNA integration"/>
    <property type="evidence" value="ECO:0007669"/>
    <property type="project" value="InterPro"/>
</dbReference>
<dbReference type="InterPro" id="IPR036397">
    <property type="entry name" value="RNaseH_sf"/>
</dbReference>
<dbReference type="GO" id="GO:0006313">
    <property type="term" value="P:DNA transposition"/>
    <property type="evidence" value="ECO:0007669"/>
    <property type="project" value="InterPro"/>
</dbReference>
<sequence length="396" mass="45509">MKRNRFADEQIIGILKEHEAGTPVSELCRKHGVSDASIYKWKAKFGGMEISEAKRLKTLEDENTKLKRLLADAMLDNAALKDLFGKEVVTPAAKRKAVVHLMSHHEMSERRACKAIGLCRMTIRYETRRDDDQDLRERMKALAHERRRFGYRRIHVLLRREGHVVNHKRLFRLYREEKLTVRKRGGRKRAIGTRAPMLVPMAANDRWSLDFVSDQFTDGRRLRILTVVDDCTRECLALIADTSLSGLRVARELDRIIEGRGKPRMIVSDNGSEFTSNAILQWADRTKIDWHYIAPGKPIQNAFIESFNGRLRDEFLNETLFSSLAHARSALSNWRSDYNDQRPHSGLGWLTPAEFARTLNPRRVAVLRSQNGSAPQPAATDPTTETKNRWSELKTG</sequence>
<dbReference type="AlphaFoldDB" id="A0AAF1KWT3"/>
<accession>A0AAF1KWT3</accession>
<dbReference type="InterPro" id="IPR012337">
    <property type="entry name" value="RNaseH-like_sf"/>
</dbReference>
<evidence type="ECO:0000256" key="1">
    <source>
        <dbReference type="SAM" id="MobiDB-lite"/>
    </source>
</evidence>
<dbReference type="Pfam" id="PF13276">
    <property type="entry name" value="HTH_21"/>
    <property type="match status" value="1"/>
</dbReference>
<dbReference type="PANTHER" id="PTHR47515">
    <property type="entry name" value="LOW CALCIUM RESPONSE LOCUS PROTEIN T"/>
    <property type="match status" value="1"/>
</dbReference>
<gene>
    <name evidence="3" type="ORF">PR017_18540</name>
</gene>
<keyword evidence="3" id="KW-0614">Plasmid</keyword>
<dbReference type="InterPro" id="IPR001584">
    <property type="entry name" value="Integrase_cat-core"/>
</dbReference>
<dbReference type="PANTHER" id="PTHR47515:SF1">
    <property type="entry name" value="BLR2054 PROTEIN"/>
    <property type="match status" value="1"/>
</dbReference>
<organism evidence="3 4">
    <name type="scientific">Rhizobium tumorigenes</name>
    <dbReference type="NCBI Taxonomy" id="2041385"/>
    <lineage>
        <taxon>Bacteria</taxon>
        <taxon>Pseudomonadati</taxon>
        <taxon>Pseudomonadota</taxon>
        <taxon>Alphaproteobacteria</taxon>
        <taxon>Hyphomicrobiales</taxon>
        <taxon>Rhizobiaceae</taxon>
        <taxon>Rhizobium/Agrobacterium group</taxon>
        <taxon>Rhizobium</taxon>
    </lineage>
</organism>
<dbReference type="SUPFAM" id="SSF53098">
    <property type="entry name" value="Ribonuclease H-like"/>
    <property type="match status" value="1"/>
</dbReference>
<dbReference type="GO" id="GO:0004803">
    <property type="term" value="F:transposase activity"/>
    <property type="evidence" value="ECO:0007669"/>
    <property type="project" value="InterPro"/>
</dbReference>
<reference evidence="4" key="2">
    <citation type="journal article" date="2023" name="MicrobiologyOpen">
        <title>Genomics of the tumorigenes clade of the family Rhizobiaceae and description of Rhizobium rhododendri sp. nov.</title>
        <authorList>
            <person name="Kuzmanovic N."/>
            <person name="diCenzo G.C."/>
            <person name="Bunk B."/>
            <person name="Sproeer C."/>
            <person name="Fruehling A."/>
            <person name="Neumann-Schaal M."/>
            <person name="Overmann J."/>
            <person name="Smalla K."/>
        </authorList>
    </citation>
    <scope>NUCLEOTIDE SEQUENCE [LARGE SCALE GENOMIC DNA]</scope>
    <source>
        <strain evidence="4">1078</strain>
        <plasmid evidence="4">pRt1078</plasmid>
    </source>
</reference>
<feature type="region of interest" description="Disordered" evidence="1">
    <location>
        <begin position="368"/>
        <end position="396"/>
    </location>
</feature>
<dbReference type="InterPro" id="IPR009057">
    <property type="entry name" value="Homeodomain-like_sf"/>
</dbReference>
<dbReference type="SUPFAM" id="SSF46689">
    <property type="entry name" value="Homeodomain-like"/>
    <property type="match status" value="1"/>
</dbReference>
<dbReference type="Pfam" id="PF01527">
    <property type="entry name" value="HTH_Tnp_1"/>
    <property type="match status" value="1"/>
</dbReference>
<evidence type="ECO:0000313" key="4">
    <source>
        <dbReference type="Proteomes" id="UP000249499"/>
    </source>
</evidence>
<reference evidence="3 4" key="1">
    <citation type="journal article" date="2018" name="Sci. Rep.">
        <title>Rhizobium tumorigenes sp. nov., a novel plant tumorigenic bacterium isolated from cane gall tumors on thornless blackberry.</title>
        <authorList>
            <person name="Kuzmanovi N."/>
            <person name="Smalla K."/>
            <person name="Gronow S."/>
            <person name="PuBawska J."/>
        </authorList>
    </citation>
    <scope>NUCLEOTIDE SEQUENCE [LARGE SCALE GENOMIC DNA]</scope>
    <source>
        <strain evidence="3 4">1078</strain>
    </source>
</reference>
<keyword evidence="4" id="KW-1185">Reference proteome</keyword>
<name>A0AAF1KWT3_9HYPH</name>
<dbReference type="InterPro" id="IPR048020">
    <property type="entry name" value="Transpos_IS3"/>
</dbReference>
<evidence type="ECO:0000313" key="3">
    <source>
        <dbReference type="EMBL" id="WFR97899.1"/>
    </source>
</evidence>
<dbReference type="Gene3D" id="3.30.420.10">
    <property type="entry name" value="Ribonuclease H-like superfamily/Ribonuclease H"/>
    <property type="match status" value="1"/>
</dbReference>
<dbReference type="EMBL" id="CP117256">
    <property type="protein sequence ID" value="WFR97899.1"/>
    <property type="molecule type" value="Genomic_DNA"/>
</dbReference>
<dbReference type="InterPro" id="IPR025948">
    <property type="entry name" value="HTH-like_dom"/>
</dbReference>
<dbReference type="NCBIfam" id="NF033516">
    <property type="entry name" value="transpos_IS3"/>
    <property type="match status" value="1"/>
</dbReference>
<geneLocation type="plasmid" evidence="3 4">
    <name>pRt1078</name>
</geneLocation>
<dbReference type="GO" id="GO:0003677">
    <property type="term" value="F:DNA binding"/>
    <property type="evidence" value="ECO:0007669"/>
    <property type="project" value="InterPro"/>
</dbReference>
<dbReference type="Pfam" id="PF13683">
    <property type="entry name" value="rve_3"/>
    <property type="match status" value="1"/>
</dbReference>
<dbReference type="InterPro" id="IPR002514">
    <property type="entry name" value="Transposase_8"/>
</dbReference>
<evidence type="ECO:0000259" key="2">
    <source>
        <dbReference type="PROSITE" id="PS50994"/>
    </source>
</evidence>
<feature type="compositionally biased region" description="Basic and acidic residues" evidence="1">
    <location>
        <begin position="384"/>
        <end position="396"/>
    </location>
</feature>
<dbReference type="Proteomes" id="UP000249499">
    <property type="component" value="Plasmid pRt1078"/>
</dbReference>
<proteinExistence type="predicted"/>
<feature type="domain" description="Integrase catalytic" evidence="2">
    <location>
        <begin position="196"/>
        <end position="360"/>
    </location>
</feature>
<dbReference type="RefSeq" id="WP_111215788.1">
    <property type="nucleotide sequence ID" value="NZ_CP117256.1"/>
</dbReference>
<dbReference type="PROSITE" id="PS50994">
    <property type="entry name" value="INTEGRASE"/>
    <property type="match status" value="1"/>
</dbReference>